<evidence type="ECO:0000256" key="3">
    <source>
        <dbReference type="ARBA" id="ARBA00022528"/>
    </source>
</evidence>
<dbReference type="GO" id="GO:0005507">
    <property type="term" value="F:copper ion binding"/>
    <property type="evidence" value="ECO:0007669"/>
    <property type="project" value="InterPro"/>
</dbReference>
<evidence type="ECO:0000313" key="14">
    <source>
        <dbReference type="Proteomes" id="UP000324705"/>
    </source>
</evidence>
<dbReference type="InterPro" id="IPR036163">
    <property type="entry name" value="HMA_dom_sf"/>
</dbReference>
<dbReference type="PROSITE" id="PS50846">
    <property type="entry name" value="HMA_2"/>
    <property type="match status" value="1"/>
</dbReference>
<dbReference type="Pfam" id="PF00080">
    <property type="entry name" value="Sod_Cu"/>
    <property type="match status" value="1"/>
</dbReference>
<organism evidence="13 14">
    <name type="scientific">Triticum turgidum subsp. durum</name>
    <name type="common">Durum wheat</name>
    <name type="synonym">Triticum durum</name>
    <dbReference type="NCBI Taxonomy" id="4567"/>
    <lineage>
        <taxon>Eukaryota</taxon>
        <taxon>Viridiplantae</taxon>
        <taxon>Streptophyta</taxon>
        <taxon>Embryophyta</taxon>
        <taxon>Tracheophyta</taxon>
        <taxon>Spermatophyta</taxon>
        <taxon>Magnoliopsida</taxon>
        <taxon>Liliopsida</taxon>
        <taxon>Poales</taxon>
        <taxon>Poaceae</taxon>
        <taxon>BOP clade</taxon>
        <taxon>Pooideae</taxon>
        <taxon>Triticodae</taxon>
        <taxon>Triticeae</taxon>
        <taxon>Triticinae</taxon>
        <taxon>Triticum</taxon>
    </lineage>
</organism>
<keyword evidence="14" id="KW-1185">Reference proteome</keyword>
<dbReference type="EMBL" id="LT934113">
    <property type="protein sequence ID" value="VAH35019.1"/>
    <property type="molecule type" value="Genomic_DNA"/>
</dbReference>
<evidence type="ECO:0000256" key="1">
    <source>
        <dbReference type="ARBA" id="ARBA00001973"/>
    </source>
</evidence>
<name>A0A9R1P1Q5_TRITD</name>
<accession>A0A9R1P1Q5</accession>
<dbReference type="SUPFAM" id="SSF55008">
    <property type="entry name" value="HMA, heavy metal-associated domain"/>
    <property type="match status" value="1"/>
</dbReference>
<dbReference type="Gramene" id="TRITD2Av1G235500.1">
    <property type="protein sequence ID" value="TRITD2Av1G235500.1"/>
    <property type="gene ID" value="TRITD2Av1G235500"/>
</dbReference>
<evidence type="ECO:0000256" key="10">
    <source>
        <dbReference type="ARBA" id="ARBA00032899"/>
    </source>
</evidence>
<dbReference type="OMA" id="KNVWEER"/>
<dbReference type="FunFam" id="3.30.70.100:FF:000042">
    <property type="entry name" value="Copper chaperone for superoxide dismutase"/>
    <property type="match status" value="1"/>
</dbReference>
<evidence type="ECO:0000256" key="2">
    <source>
        <dbReference type="ARBA" id="ARBA00004229"/>
    </source>
</evidence>
<dbReference type="FunFam" id="2.60.40.200:FF:000006">
    <property type="entry name" value="Copper chaperone for superoxide dismutase"/>
    <property type="match status" value="1"/>
</dbReference>
<comment type="similarity">
    <text evidence="9">In the C-terminal section; belongs to the Cu-Zn superoxide dismutase family.</text>
</comment>
<keyword evidence="6" id="KW-0809">Transit peptide</keyword>
<evidence type="ECO:0000256" key="8">
    <source>
        <dbReference type="ARBA" id="ARBA00023186"/>
    </source>
</evidence>
<keyword evidence="5" id="KW-0479">Metal-binding</keyword>
<dbReference type="Pfam" id="PF00403">
    <property type="entry name" value="HMA"/>
    <property type="match status" value="1"/>
</dbReference>
<reference evidence="13 14" key="1">
    <citation type="submission" date="2017-09" db="EMBL/GenBank/DDBJ databases">
        <authorList>
            <consortium name="International Durum Wheat Genome Sequencing Consortium (IDWGSC)"/>
            <person name="Milanesi L."/>
        </authorList>
    </citation>
    <scope>NUCLEOTIDE SEQUENCE [LARGE SCALE GENOMIC DNA]</scope>
    <source>
        <strain evidence="14">cv. Svevo</strain>
    </source>
</reference>
<protein>
    <recommendedName>
        <fullName evidence="10">Superoxide dismutase copper chaperone</fullName>
    </recommendedName>
</protein>
<keyword evidence="8" id="KW-0143">Chaperone</keyword>
<evidence type="ECO:0000256" key="4">
    <source>
        <dbReference type="ARBA" id="ARBA00022640"/>
    </source>
</evidence>
<evidence type="ECO:0000256" key="5">
    <source>
        <dbReference type="ARBA" id="ARBA00022723"/>
    </source>
</evidence>
<dbReference type="InterPro" id="IPR006121">
    <property type="entry name" value="HMA_dom"/>
</dbReference>
<proteinExistence type="inferred from homology"/>
<evidence type="ECO:0000256" key="11">
    <source>
        <dbReference type="SAM" id="SignalP"/>
    </source>
</evidence>
<evidence type="ECO:0000256" key="7">
    <source>
        <dbReference type="ARBA" id="ARBA00023008"/>
    </source>
</evidence>
<gene>
    <name evidence="13" type="ORF">TRITD_2Av1G235500</name>
</gene>
<evidence type="ECO:0000256" key="9">
    <source>
        <dbReference type="ARBA" id="ARBA00025798"/>
    </source>
</evidence>
<evidence type="ECO:0000259" key="12">
    <source>
        <dbReference type="PROSITE" id="PS50846"/>
    </source>
</evidence>
<dbReference type="InterPro" id="IPR001424">
    <property type="entry name" value="SOD_Cu_Zn_dom"/>
</dbReference>
<comment type="cofactor">
    <cofactor evidence="1">
        <name>Cu(2+)</name>
        <dbReference type="ChEBI" id="CHEBI:29036"/>
    </cofactor>
</comment>
<dbReference type="PANTHER" id="PTHR10003">
    <property type="entry name" value="SUPEROXIDE DISMUTASE CU-ZN -RELATED"/>
    <property type="match status" value="1"/>
</dbReference>
<keyword evidence="11" id="KW-0732">Signal</keyword>
<keyword evidence="3" id="KW-0150">Chloroplast</keyword>
<comment type="subcellular location">
    <subcellularLocation>
        <location evidence="2">Plastid</location>
        <location evidence="2">Chloroplast</location>
    </subcellularLocation>
</comment>
<dbReference type="GO" id="GO:0009507">
    <property type="term" value="C:chloroplast"/>
    <property type="evidence" value="ECO:0007669"/>
    <property type="project" value="UniProtKB-SubCell"/>
</dbReference>
<evidence type="ECO:0000256" key="6">
    <source>
        <dbReference type="ARBA" id="ARBA00022946"/>
    </source>
</evidence>
<dbReference type="InterPro" id="IPR024134">
    <property type="entry name" value="SOD_Cu/Zn_/chaperone"/>
</dbReference>
<dbReference type="Gene3D" id="2.60.40.200">
    <property type="entry name" value="Superoxide dismutase, copper/zinc binding domain"/>
    <property type="match status" value="1"/>
</dbReference>
<dbReference type="Gene3D" id="3.30.70.100">
    <property type="match status" value="1"/>
</dbReference>
<dbReference type="InterPro" id="IPR036423">
    <property type="entry name" value="SOD-like_Cu/Zn_dom_sf"/>
</dbReference>
<evidence type="ECO:0000313" key="13">
    <source>
        <dbReference type="EMBL" id="VAH35019.1"/>
    </source>
</evidence>
<dbReference type="CDD" id="cd00371">
    <property type="entry name" value="HMA"/>
    <property type="match status" value="1"/>
</dbReference>
<dbReference type="GO" id="GO:0006801">
    <property type="term" value="P:superoxide metabolic process"/>
    <property type="evidence" value="ECO:0007669"/>
    <property type="project" value="InterPro"/>
</dbReference>
<keyword evidence="4" id="KW-0934">Plastid</keyword>
<dbReference type="AlphaFoldDB" id="A0A9R1P1Q5"/>
<keyword evidence="7" id="KW-0186">Copper</keyword>
<dbReference type="Proteomes" id="UP000324705">
    <property type="component" value="Chromosome 2A"/>
</dbReference>
<sequence>MVGFLRAFTAASAVPAAAVAAAALSSSSSSPSRSPSSRLRFPLPPSLSAFAASSSSSAPVRAPTAAPPMAAAATADLSAPDKVGGTALPELTTEFMVDMKCEGCVTAVKNRLQTLEGIQNIEVDLNNQVVRVRGSLPVKIMLDALHQTGRDARLIGQGNPDDFLVSAAVAEFKGPVIFGVVRLAQVNMELARVEATFSGLSPGKHGWSINEFGDLTKGAESTGKVYNPQDYLSDKPLGDLGTLEAGENGEAQFSGSKEKLKVVDLIGRSIALYATEDRSDPGIAAAVVARSAGVGENYKKLCTCDGVTIWESS</sequence>
<feature type="domain" description="HMA" evidence="12">
    <location>
        <begin position="90"/>
        <end position="153"/>
    </location>
</feature>
<feature type="chain" id="PRO_5040280688" description="Superoxide dismutase copper chaperone" evidence="11">
    <location>
        <begin position="24"/>
        <end position="313"/>
    </location>
</feature>
<feature type="signal peptide" evidence="11">
    <location>
        <begin position="1"/>
        <end position="23"/>
    </location>
</feature>
<dbReference type="SUPFAM" id="SSF49329">
    <property type="entry name" value="Cu,Zn superoxide dismutase-like"/>
    <property type="match status" value="1"/>
</dbReference>